<dbReference type="PANTHER" id="PTHR15337">
    <property type="entry name" value="ANTERIOR GRADIENT PROTEIN-RELATED"/>
    <property type="match status" value="1"/>
</dbReference>
<dbReference type="AlphaFoldDB" id="A0A5C5Z8G0"/>
<dbReference type="EMBL" id="SJPJ01000001">
    <property type="protein sequence ID" value="TWT83518.1"/>
    <property type="molecule type" value="Genomic_DNA"/>
</dbReference>
<feature type="domain" description="Thioredoxin" evidence="2">
    <location>
        <begin position="23"/>
        <end position="125"/>
    </location>
</feature>
<evidence type="ECO:0000259" key="2">
    <source>
        <dbReference type="Pfam" id="PF00085"/>
    </source>
</evidence>
<dbReference type="InterPro" id="IPR051099">
    <property type="entry name" value="AGR/TXD"/>
</dbReference>
<dbReference type="OrthoDB" id="276516at2"/>
<evidence type="ECO:0000313" key="3">
    <source>
        <dbReference type="EMBL" id="TWT83518.1"/>
    </source>
</evidence>
<gene>
    <name evidence="3" type="primary">trxA_2</name>
    <name evidence="3" type="ORF">CA13_49830</name>
</gene>
<evidence type="ECO:0000313" key="4">
    <source>
        <dbReference type="Proteomes" id="UP000315010"/>
    </source>
</evidence>
<comment type="caution">
    <text evidence="3">The sequence shown here is derived from an EMBL/GenBank/DDBJ whole genome shotgun (WGS) entry which is preliminary data.</text>
</comment>
<dbReference type="InterPro" id="IPR013766">
    <property type="entry name" value="Thioredoxin_domain"/>
</dbReference>
<dbReference type="SUPFAM" id="SSF52833">
    <property type="entry name" value="Thioredoxin-like"/>
    <property type="match status" value="1"/>
</dbReference>
<evidence type="ECO:0000256" key="1">
    <source>
        <dbReference type="ARBA" id="ARBA00022729"/>
    </source>
</evidence>
<name>A0A5C5Z8G0_9BACT</name>
<dbReference type="Pfam" id="PF00085">
    <property type="entry name" value="Thioredoxin"/>
    <property type="match status" value="1"/>
</dbReference>
<protein>
    <submittedName>
        <fullName evidence="3">Thioredoxin</fullName>
    </submittedName>
</protein>
<accession>A0A5C5Z8G0</accession>
<keyword evidence="4" id="KW-1185">Reference proteome</keyword>
<organism evidence="3 4">
    <name type="scientific">Novipirellula herctigrandis</name>
    <dbReference type="NCBI Taxonomy" id="2527986"/>
    <lineage>
        <taxon>Bacteria</taxon>
        <taxon>Pseudomonadati</taxon>
        <taxon>Planctomycetota</taxon>
        <taxon>Planctomycetia</taxon>
        <taxon>Pirellulales</taxon>
        <taxon>Pirellulaceae</taxon>
        <taxon>Novipirellula</taxon>
    </lineage>
</organism>
<dbReference type="RefSeq" id="WP_146400743.1">
    <property type="nucleotide sequence ID" value="NZ_SJPJ01000001.1"/>
</dbReference>
<sequence>MVTLLLALVLSGVTSEHPIQHKYESAYKESLREDKPLMVVVGAPWCPACNVLKSSTIEPMARTGELDDVCVAVIDKDQNPELVEQLTKGEKMLPQIILFTKTESGRWSRRKLMGFQPKQPVRSLIKKAIHDLRG</sequence>
<dbReference type="PANTHER" id="PTHR15337:SF11">
    <property type="entry name" value="THIOREDOXIN DOMAIN-CONTAINING PROTEIN"/>
    <property type="match status" value="1"/>
</dbReference>
<dbReference type="CDD" id="cd02947">
    <property type="entry name" value="TRX_family"/>
    <property type="match status" value="1"/>
</dbReference>
<proteinExistence type="predicted"/>
<dbReference type="Proteomes" id="UP000315010">
    <property type="component" value="Unassembled WGS sequence"/>
</dbReference>
<dbReference type="InterPro" id="IPR036249">
    <property type="entry name" value="Thioredoxin-like_sf"/>
</dbReference>
<keyword evidence="1" id="KW-0732">Signal</keyword>
<reference evidence="3 4" key="1">
    <citation type="submission" date="2019-02" db="EMBL/GenBank/DDBJ databases">
        <title>Deep-cultivation of Planctomycetes and their phenomic and genomic characterization uncovers novel biology.</title>
        <authorList>
            <person name="Wiegand S."/>
            <person name="Jogler M."/>
            <person name="Boedeker C."/>
            <person name="Pinto D."/>
            <person name="Vollmers J."/>
            <person name="Rivas-Marin E."/>
            <person name="Kohn T."/>
            <person name="Peeters S.H."/>
            <person name="Heuer A."/>
            <person name="Rast P."/>
            <person name="Oberbeckmann S."/>
            <person name="Bunk B."/>
            <person name="Jeske O."/>
            <person name="Meyerdierks A."/>
            <person name="Storesund J.E."/>
            <person name="Kallscheuer N."/>
            <person name="Luecker S."/>
            <person name="Lage O.M."/>
            <person name="Pohl T."/>
            <person name="Merkel B.J."/>
            <person name="Hornburger P."/>
            <person name="Mueller R.-W."/>
            <person name="Bruemmer F."/>
            <person name="Labrenz M."/>
            <person name="Spormann A.M."/>
            <person name="Op Den Camp H."/>
            <person name="Overmann J."/>
            <person name="Amann R."/>
            <person name="Jetten M.S.M."/>
            <person name="Mascher T."/>
            <person name="Medema M.H."/>
            <person name="Devos D.P."/>
            <person name="Kaster A.-K."/>
            <person name="Ovreas L."/>
            <person name="Rohde M."/>
            <person name="Galperin M.Y."/>
            <person name="Jogler C."/>
        </authorList>
    </citation>
    <scope>NUCLEOTIDE SEQUENCE [LARGE SCALE GENOMIC DNA]</scope>
    <source>
        <strain evidence="3 4">CA13</strain>
    </source>
</reference>
<dbReference type="Gene3D" id="3.40.30.10">
    <property type="entry name" value="Glutaredoxin"/>
    <property type="match status" value="1"/>
</dbReference>